<dbReference type="AlphaFoldDB" id="H2MYB3"/>
<dbReference type="InterPro" id="IPR011029">
    <property type="entry name" value="DEATH-like_dom_sf"/>
</dbReference>
<keyword evidence="4" id="KW-1185">Reference proteome</keyword>
<dbReference type="HOGENOM" id="CLU_1805568_0_0_1"/>
<evidence type="ECO:0000259" key="1">
    <source>
        <dbReference type="PROSITE" id="PS50017"/>
    </source>
</evidence>
<feature type="domain" description="Death" evidence="1">
    <location>
        <begin position="127"/>
        <end position="193"/>
    </location>
</feature>
<dbReference type="Pfam" id="PF00531">
    <property type="entry name" value="Death"/>
    <property type="match status" value="1"/>
</dbReference>
<feature type="domain" description="CARD" evidence="2">
    <location>
        <begin position="1"/>
        <end position="78"/>
    </location>
</feature>
<dbReference type="Pfam" id="PF00619">
    <property type="entry name" value="CARD"/>
    <property type="match status" value="1"/>
</dbReference>
<dbReference type="GO" id="GO:2001235">
    <property type="term" value="P:positive regulation of apoptotic signaling pathway"/>
    <property type="evidence" value="ECO:0000318"/>
    <property type="project" value="GO_Central"/>
</dbReference>
<dbReference type="Ensembl" id="ENSORLT00000023991.2">
    <property type="protein sequence ID" value="ENSORLP00000023990.2"/>
    <property type="gene ID" value="ENSORLG00000019259.2"/>
</dbReference>
<dbReference type="FunCoup" id="H2MYB3">
    <property type="interactions" value="853"/>
</dbReference>
<dbReference type="STRING" id="8090.ENSORLP00000023990"/>
<dbReference type="GO" id="GO:0030330">
    <property type="term" value="P:DNA damage response, signal transduction by p53 class mediator"/>
    <property type="evidence" value="ECO:0000318"/>
    <property type="project" value="GO_Central"/>
</dbReference>
<dbReference type="SUPFAM" id="SSF47986">
    <property type="entry name" value="DEATH domain"/>
    <property type="match status" value="2"/>
</dbReference>
<sequence length="203" mass="22494">MDPAHKAVLRKLRAELCSQLMVSESIVPVLFQEGVLTHAHVEDIESEPTDTRKSQKLLDILPNRGPRAFPAFMQSLADFSWIRDRLVHELRTEPEPRVLFADACGLSDSVLERVLSDQELCRLSFRLGAEWEAMLMDLGLPAEAVFRCRSDHSLSTQAAALSGLVLWRRSGGRSATARRLLQSLQAAGVHESVLGEVLTPPSS</sequence>
<protein>
    <submittedName>
        <fullName evidence="3">CASP2 and RIPK1 domain containing adaptor with death domain</fullName>
    </submittedName>
</protein>
<dbReference type="GO" id="GO:0070513">
    <property type="term" value="F:death domain binding"/>
    <property type="evidence" value="ECO:0007669"/>
    <property type="project" value="InterPro"/>
</dbReference>
<reference evidence="3" key="2">
    <citation type="submission" date="2025-08" db="UniProtKB">
        <authorList>
            <consortium name="Ensembl"/>
        </authorList>
    </citation>
    <scope>IDENTIFICATION</scope>
    <source>
        <strain evidence="3">Hd-rR</strain>
    </source>
</reference>
<reference evidence="3 4" key="1">
    <citation type="journal article" date="2007" name="Nature">
        <title>The medaka draft genome and insights into vertebrate genome evolution.</title>
        <authorList>
            <person name="Kasahara M."/>
            <person name="Naruse K."/>
            <person name="Sasaki S."/>
            <person name="Nakatani Y."/>
            <person name="Qu W."/>
            <person name="Ahsan B."/>
            <person name="Yamada T."/>
            <person name="Nagayasu Y."/>
            <person name="Doi K."/>
            <person name="Kasai Y."/>
            <person name="Jindo T."/>
            <person name="Kobayashi D."/>
            <person name="Shimada A."/>
            <person name="Toyoda A."/>
            <person name="Kuroki Y."/>
            <person name="Fujiyama A."/>
            <person name="Sasaki T."/>
            <person name="Shimizu A."/>
            <person name="Asakawa S."/>
            <person name="Shimizu N."/>
            <person name="Hashimoto S."/>
            <person name="Yang J."/>
            <person name="Lee Y."/>
            <person name="Matsushima K."/>
            <person name="Sugano S."/>
            <person name="Sakaizumi M."/>
            <person name="Narita T."/>
            <person name="Ohishi K."/>
            <person name="Haga S."/>
            <person name="Ohta F."/>
            <person name="Nomoto H."/>
            <person name="Nogata K."/>
            <person name="Morishita T."/>
            <person name="Endo T."/>
            <person name="Shin-I T."/>
            <person name="Takeda H."/>
            <person name="Morishita S."/>
            <person name="Kohara Y."/>
        </authorList>
    </citation>
    <scope>NUCLEOTIDE SEQUENCE [LARGE SCALE GENOMIC DNA]</scope>
    <source>
        <strain evidence="3 4">Hd-rR</strain>
    </source>
</reference>
<gene>
    <name evidence="3" type="primary">cradd</name>
</gene>
<accession>H2MYB3</accession>
<dbReference type="InterPro" id="IPR001315">
    <property type="entry name" value="CARD"/>
</dbReference>
<reference evidence="3" key="3">
    <citation type="submission" date="2025-09" db="UniProtKB">
        <authorList>
            <consortium name="Ensembl"/>
        </authorList>
    </citation>
    <scope>IDENTIFICATION</scope>
    <source>
        <strain evidence="3">Hd-rR</strain>
    </source>
</reference>
<dbReference type="PANTHER" id="PTHR15034:SF5">
    <property type="entry name" value="DEATH DOMAIN-CONTAINING PROTEIN CRADD"/>
    <property type="match status" value="1"/>
</dbReference>
<dbReference type="InterPro" id="IPR000488">
    <property type="entry name" value="Death_dom"/>
</dbReference>
<dbReference type="GO" id="GO:0002020">
    <property type="term" value="F:protease binding"/>
    <property type="evidence" value="ECO:0007669"/>
    <property type="project" value="InterPro"/>
</dbReference>
<dbReference type="Bgee" id="ENSORLG00000019259">
    <property type="expression patterns" value="Expressed in ovary and 14 other cell types or tissues"/>
</dbReference>
<dbReference type="PANTHER" id="PTHR15034">
    <property type="entry name" value="DEATH DOMAIN-CONTAINING PROTEIN CRADD"/>
    <property type="match status" value="1"/>
</dbReference>
<dbReference type="PROSITE" id="PS50209">
    <property type="entry name" value="CARD"/>
    <property type="match status" value="1"/>
</dbReference>
<organism evidence="3 4">
    <name type="scientific">Oryzias latipes</name>
    <name type="common">Japanese rice fish</name>
    <name type="synonym">Japanese killifish</name>
    <dbReference type="NCBI Taxonomy" id="8090"/>
    <lineage>
        <taxon>Eukaryota</taxon>
        <taxon>Metazoa</taxon>
        <taxon>Chordata</taxon>
        <taxon>Craniata</taxon>
        <taxon>Vertebrata</taxon>
        <taxon>Euteleostomi</taxon>
        <taxon>Actinopterygii</taxon>
        <taxon>Neopterygii</taxon>
        <taxon>Teleostei</taxon>
        <taxon>Neoteleostei</taxon>
        <taxon>Acanthomorphata</taxon>
        <taxon>Ovalentaria</taxon>
        <taxon>Atherinomorphae</taxon>
        <taxon>Beloniformes</taxon>
        <taxon>Adrianichthyidae</taxon>
        <taxon>Oryziinae</taxon>
        <taxon>Oryzias</taxon>
    </lineage>
</organism>
<dbReference type="InterPro" id="IPR037939">
    <property type="entry name" value="CRADD"/>
</dbReference>
<dbReference type="eggNOG" id="ENOG502R26C">
    <property type="taxonomic scope" value="Eukaryota"/>
</dbReference>
<evidence type="ECO:0000313" key="3">
    <source>
        <dbReference type="Ensembl" id="ENSORLP00000023990.2"/>
    </source>
</evidence>
<evidence type="ECO:0000313" key="4">
    <source>
        <dbReference type="Proteomes" id="UP000001038"/>
    </source>
</evidence>
<proteinExistence type="predicted"/>
<dbReference type="GeneTree" id="ENSGT00390000014448"/>
<dbReference type="SMART" id="SM00114">
    <property type="entry name" value="CARD"/>
    <property type="match status" value="1"/>
</dbReference>
<evidence type="ECO:0000259" key="2">
    <source>
        <dbReference type="PROSITE" id="PS50209"/>
    </source>
</evidence>
<name>H2MYB3_ORYLA</name>
<dbReference type="Gene3D" id="1.10.533.10">
    <property type="entry name" value="Death Domain, Fas"/>
    <property type="match status" value="2"/>
</dbReference>
<dbReference type="PROSITE" id="PS50017">
    <property type="entry name" value="DEATH_DOMAIN"/>
    <property type="match status" value="1"/>
</dbReference>
<dbReference type="GO" id="GO:0005737">
    <property type="term" value="C:cytoplasm"/>
    <property type="evidence" value="ECO:0000318"/>
    <property type="project" value="GO_Central"/>
</dbReference>
<dbReference type="Proteomes" id="UP000001038">
    <property type="component" value="Chromosome 23"/>
</dbReference>
<dbReference type="InParanoid" id="H2MYB3"/>